<feature type="region of interest" description="Disordered" evidence="1">
    <location>
        <begin position="1"/>
        <end position="43"/>
    </location>
</feature>
<feature type="compositionally biased region" description="Polar residues" evidence="1">
    <location>
        <begin position="122"/>
        <end position="131"/>
    </location>
</feature>
<evidence type="ECO:0000313" key="4">
    <source>
        <dbReference type="Proteomes" id="UP001061958"/>
    </source>
</evidence>
<feature type="region of interest" description="Disordered" evidence="1">
    <location>
        <begin position="114"/>
        <end position="134"/>
    </location>
</feature>
<name>A0A9C7PRJ8_9RHOD</name>
<evidence type="ECO:0000313" key="3">
    <source>
        <dbReference type="EMBL" id="GJQ09408.1"/>
    </source>
</evidence>
<evidence type="ECO:0000256" key="1">
    <source>
        <dbReference type="SAM" id="MobiDB-lite"/>
    </source>
</evidence>
<dbReference type="Proteomes" id="UP001061958">
    <property type="component" value="Unassembled WGS sequence"/>
</dbReference>
<dbReference type="Pfam" id="PF15249">
    <property type="entry name" value="GLTSCR1"/>
    <property type="match status" value="1"/>
</dbReference>
<dbReference type="AlphaFoldDB" id="A0A9C7PRJ8"/>
<protein>
    <recommendedName>
        <fullName evidence="2">GLTSCR protein conserved domain-containing protein</fullName>
    </recommendedName>
</protein>
<feature type="domain" description="GLTSCR protein conserved" evidence="2">
    <location>
        <begin position="378"/>
        <end position="451"/>
    </location>
</feature>
<dbReference type="InterPro" id="IPR015671">
    <property type="entry name" value="GSCR1_dom"/>
</dbReference>
<keyword evidence="4" id="KW-1185">Reference proteome</keyword>
<reference evidence="3" key="2">
    <citation type="submission" date="2022-01" db="EMBL/GenBank/DDBJ databases">
        <authorList>
            <person name="Hirooka S."/>
            <person name="Miyagishima S.Y."/>
        </authorList>
    </citation>
    <scope>NUCLEOTIDE SEQUENCE</scope>
    <source>
        <strain evidence="3">NBRC 102759</strain>
    </source>
</reference>
<comment type="caution">
    <text evidence="3">The sequence shown here is derived from an EMBL/GenBank/DDBJ whole genome shotgun (WGS) entry which is preliminary data.</text>
</comment>
<evidence type="ECO:0000259" key="2">
    <source>
        <dbReference type="Pfam" id="PF15249"/>
    </source>
</evidence>
<sequence>MEELEEAQRNGRIYVPSNSRASCYPGGTDSESKETRHPAAKTLSSETLKNLCRALNDPNVSVEVKRRIGVLLRQLQRRYVERNQNSADEQNIASSYVKGTESFQAAVASGVASHIESERQRNSTNSAQPSKTMKFEPESLETFPRVRSEELPLASSTTRIRVEDTKSREEARPLPNVYSYLLNSFSESKASDSSIVREAETEASSSMNNHFVDTGTKSQGFERKLSSLQNFDSNFLLKTDSVPLKVTGSSVGVESYGHTAPVYQSLKETQTSCIHGRTSTEESSSQQHFLSSYSEKRDKWPYKREECFSKQTNMNDLKIVSGHENKHLNALYDKHFISDSGLGRSSSSSVRQDYSHQSSLSSLDKKRLRLLSAPQRDLQSILHPNYRTPFLSLEDACQRLMPYHLWYIVEDGRDIKRKQEWEASFDKVYKKLKQNLRQEEDRWKRISKFIDSEEVDSNRKTEQVIETSVLDDILASNFLLKET</sequence>
<reference evidence="3" key="1">
    <citation type="journal article" date="2022" name="Proc. Natl. Acad. Sci. U.S.A.">
        <title>Life cycle and functional genomics of the unicellular red alga Galdieria for elucidating algal and plant evolution and industrial use.</title>
        <authorList>
            <person name="Hirooka S."/>
            <person name="Itabashi T."/>
            <person name="Ichinose T.M."/>
            <person name="Onuma R."/>
            <person name="Fujiwara T."/>
            <person name="Yamashita S."/>
            <person name="Jong L.W."/>
            <person name="Tomita R."/>
            <person name="Iwane A.H."/>
            <person name="Miyagishima S.Y."/>
        </authorList>
    </citation>
    <scope>NUCLEOTIDE SEQUENCE</scope>
    <source>
        <strain evidence="3">NBRC 102759</strain>
    </source>
</reference>
<gene>
    <name evidence="3" type="ORF">GpartN1_g1199.t1</name>
</gene>
<accession>A0A9C7PRJ8</accession>
<proteinExistence type="predicted"/>
<organism evidence="3 4">
    <name type="scientific">Galdieria partita</name>
    <dbReference type="NCBI Taxonomy" id="83374"/>
    <lineage>
        <taxon>Eukaryota</taxon>
        <taxon>Rhodophyta</taxon>
        <taxon>Bangiophyceae</taxon>
        <taxon>Galdieriales</taxon>
        <taxon>Galdieriaceae</taxon>
        <taxon>Galdieria</taxon>
    </lineage>
</organism>
<dbReference type="EMBL" id="BQMJ01000008">
    <property type="protein sequence ID" value="GJQ09408.1"/>
    <property type="molecule type" value="Genomic_DNA"/>
</dbReference>
<dbReference type="OrthoDB" id="2556847at2759"/>